<protein>
    <submittedName>
        <fullName evidence="1">Uncharacterized protein</fullName>
    </submittedName>
</protein>
<organism evidence="1 2">
    <name type="scientific">Anopheles christyi</name>
    <dbReference type="NCBI Taxonomy" id="43041"/>
    <lineage>
        <taxon>Eukaryota</taxon>
        <taxon>Metazoa</taxon>
        <taxon>Ecdysozoa</taxon>
        <taxon>Arthropoda</taxon>
        <taxon>Hexapoda</taxon>
        <taxon>Insecta</taxon>
        <taxon>Pterygota</taxon>
        <taxon>Neoptera</taxon>
        <taxon>Endopterygota</taxon>
        <taxon>Diptera</taxon>
        <taxon>Nematocera</taxon>
        <taxon>Culicoidea</taxon>
        <taxon>Culicidae</taxon>
        <taxon>Anophelinae</taxon>
        <taxon>Anopheles</taxon>
    </lineage>
</organism>
<dbReference type="Proteomes" id="UP000075881">
    <property type="component" value="Unassembled WGS sequence"/>
</dbReference>
<dbReference type="EnsemblMetazoa" id="ACHR005079-RA">
    <property type="protein sequence ID" value="ACHR005079-PA"/>
    <property type="gene ID" value="ACHR005079"/>
</dbReference>
<name>A0A182K2U5_9DIPT</name>
<reference evidence="2" key="1">
    <citation type="submission" date="2013-03" db="EMBL/GenBank/DDBJ databases">
        <title>The Genome Sequence of Anopheles christyi ACHKN1017.</title>
        <authorList>
            <consortium name="The Broad Institute Genomics Platform"/>
            <person name="Neafsey D.E."/>
            <person name="Besansky N."/>
            <person name="Walker B."/>
            <person name="Young S.K."/>
            <person name="Zeng Q."/>
            <person name="Gargeya S."/>
            <person name="Fitzgerald M."/>
            <person name="Haas B."/>
            <person name="Abouelleil A."/>
            <person name="Allen A.W."/>
            <person name="Alvarado L."/>
            <person name="Arachchi H.M."/>
            <person name="Berlin A.M."/>
            <person name="Chapman S.B."/>
            <person name="Gainer-Dewar J."/>
            <person name="Goldberg J."/>
            <person name="Griggs A."/>
            <person name="Gujja S."/>
            <person name="Hansen M."/>
            <person name="Howarth C."/>
            <person name="Imamovic A."/>
            <person name="Ireland A."/>
            <person name="Larimer J."/>
            <person name="McCowan C."/>
            <person name="Murphy C."/>
            <person name="Pearson M."/>
            <person name="Poon T.W."/>
            <person name="Priest M."/>
            <person name="Roberts A."/>
            <person name="Saif S."/>
            <person name="Shea T."/>
            <person name="Sisk P."/>
            <person name="Sykes S."/>
            <person name="Wortman J."/>
            <person name="Nusbaum C."/>
            <person name="Birren B."/>
        </authorList>
    </citation>
    <scope>NUCLEOTIDE SEQUENCE [LARGE SCALE GENOMIC DNA]</scope>
    <source>
        <strain evidence="2">ACHKN1017</strain>
    </source>
</reference>
<dbReference type="AlphaFoldDB" id="A0A182K2U5"/>
<evidence type="ECO:0000313" key="1">
    <source>
        <dbReference type="EnsemblMetazoa" id="ACHR005079-PA"/>
    </source>
</evidence>
<sequence length="329" mass="36820">MEGCVPIVTPVVGPRVLDQPVVFPVQLTVANRQHRMVQLIQLVLTLRLIVHTVRVEAERFVTRIDSDRQRTVLEQCHLECVRIARRHIDPAGNRCVQCHVLHVTVPILSEVTTILILHRYTANLHHPLVRAEVFPTVTPIVTIAPGTVDQCLLREAHELLRFAEVCTLDVSDRTERPAGTAHALILDRCYRTANTPIPAVGQIGQMFAHLVRERLATIVRAGRAESTQRLQLLLGTICQMVNGYSEPTVGPVVRVDEAQVLSEHVQTTFVLLFAFVRFAMLALEPTELIVQVLFRAGMHKLLHRVERGVVSIAGSGEANAWVIYGRQSY</sequence>
<reference evidence="1" key="2">
    <citation type="submission" date="2020-05" db="UniProtKB">
        <authorList>
            <consortium name="EnsemblMetazoa"/>
        </authorList>
    </citation>
    <scope>IDENTIFICATION</scope>
    <source>
        <strain evidence="1">ACHKN1017</strain>
    </source>
</reference>
<dbReference type="VEuPathDB" id="VectorBase:ACHR005079"/>
<proteinExistence type="predicted"/>
<evidence type="ECO:0000313" key="2">
    <source>
        <dbReference type="Proteomes" id="UP000075881"/>
    </source>
</evidence>
<accession>A0A182K2U5</accession>
<keyword evidence="2" id="KW-1185">Reference proteome</keyword>